<dbReference type="InterPro" id="IPR001647">
    <property type="entry name" value="HTH_TetR"/>
</dbReference>
<dbReference type="Pfam" id="PF00440">
    <property type="entry name" value="TetR_N"/>
    <property type="match status" value="1"/>
</dbReference>
<dbReference type="PROSITE" id="PS50977">
    <property type="entry name" value="HTH_TETR_2"/>
    <property type="match status" value="1"/>
</dbReference>
<dbReference type="GO" id="GO:0000976">
    <property type="term" value="F:transcription cis-regulatory region binding"/>
    <property type="evidence" value="ECO:0007669"/>
    <property type="project" value="TreeGrafter"/>
</dbReference>
<dbReference type="GO" id="GO:0003700">
    <property type="term" value="F:DNA-binding transcription factor activity"/>
    <property type="evidence" value="ECO:0007669"/>
    <property type="project" value="TreeGrafter"/>
</dbReference>
<comment type="caution">
    <text evidence="5">The sequence shown here is derived from an EMBL/GenBank/DDBJ whole genome shotgun (WGS) entry which is preliminary data.</text>
</comment>
<evidence type="ECO:0000259" key="4">
    <source>
        <dbReference type="PROSITE" id="PS50977"/>
    </source>
</evidence>
<dbReference type="EMBL" id="VLJT01000021">
    <property type="protein sequence ID" value="TWH16531.1"/>
    <property type="molecule type" value="Genomic_DNA"/>
</dbReference>
<dbReference type="Gene3D" id="1.10.357.10">
    <property type="entry name" value="Tetracycline Repressor, domain 2"/>
    <property type="match status" value="1"/>
</dbReference>
<protein>
    <submittedName>
        <fullName evidence="5">TetR family transcriptional regulator</fullName>
    </submittedName>
</protein>
<dbReference type="CDD" id="cd00093">
    <property type="entry name" value="HTH_XRE"/>
    <property type="match status" value="1"/>
</dbReference>
<dbReference type="InterPro" id="IPR041490">
    <property type="entry name" value="KstR2_TetR_C"/>
</dbReference>
<dbReference type="SUPFAM" id="SSF47413">
    <property type="entry name" value="lambda repressor-like DNA-binding domains"/>
    <property type="match status" value="1"/>
</dbReference>
<dbReference type="InterPro" id="IPR009057">
    <property type="entry name" value="Homeodomain-like_sf"/>
</dbReference>
<dbReference type="Pfam" id="PF01381">
    <property type="entry name" value="HTH_3"/>
    <property type="match status" value="1"/>
</dbReference>
<reference evidence="5 6" key="1">
    <citation type="submission" date="2019-07" db="EMBL/GenBank/DDBJ databases">
        <title>Genome sequencing of lignin-degrading bacterial isolates.</title>
        <authorList>
            <person name="Gladden J."/>
        </authorList>
    </citation>
    <scope>NUCLEOTIDE SEQUENCE [LARGE SCALE GENOMIC DNA]</scope>
    <source>
        <strain evidence="5 6">J45</strain>
    </source>
</reference>
<dbReference type="InterPro" id="IPR036271">
    <property type="entry name" value="Tet_transcr_reg_TetR-rel_C_sf"/>
</dbReference>
<dbReference type="SUPFAM" id="SSF46689">
    <property type="entry name" value="Homeodomain-like"/>
    <property type="match status" value="1"/>
</dbReference>
<feature type="domain" description="HTH cro/C1-type" evidence="3">
    <location>
        <begin position="40"/>
        <end position="94"/>
    </location>
</feature>
<dbReference type="InterPro" id="IPR010982">
    <property type="entry name" value="Lambda_DNA-bd_dom_sf"/>
</dbReference>
<organism evidence="5 6">
    <name type="scientific">Rhodococcus rhodochrous J45</name>
    <dbReference type="NCBI Taxonomy" id="935266"/>
    <lineage>
        <taxon>Bacteria</taxon>
        <taxon>Bacillati</taxon>
        <taxon>Actinomycetota</taxon>
        <taxon>Actinomycetes</taxon>
        <taxon>Mycobacteriales</taxon>
        <taxon>Nocardiaceae</taxon>
        <taxon>Rhodococcus</taxon>
    </lineage>
</organism>
<evidence type="ECO:0000256" key="1">
    <source>
        <dbReference type="ARBA" id="ARBA00023125"/>
    </source>
</evidence>
<gene>
    <name evidence="5" type="ORF">L618_002300000670</name>
</gene>
<dbReference type="Gene3D" id="1.10.260.40">
    <property type="entry name" value="lambda repressor-like DNA-binding domains"/>
    <property type="match status" value="1"/>
</dbReference>
<dbReference type="PROSITE" id="PS01081">
    <property type="entry name" value="HTH_TETR_1"/>
    <property type="match status" value="1"/>
</dbReference>
<evidence type="ECO:0000313" key="6">
    <source>
        <dbReference type="Proteomes" id="UP000317573"/>
    </source>
</evidence>
<accession>A0A562E3Y6</accession>
<proteinExistence type="predicted"/>
<evidence type="ECO:0000259" key="3">
    <source>
        <dbReference type="PROSITE" id="PS50943"/>
    </source>
</evidence>
<feature type="domain" description="HTH tetR-type" evidence="4">
    <location>
        <begin position="134"/>
        <end position="194"/>
    </location>
</feature>
<dbReference type="SUPFAM" id="SSF48498">
    <property type="entry name" value="Tetracyclin repressor-like, C-terminal domain"/>
    <property type="match status" value="1"/>
</dbReference>
<keyword evidence="1 2" id="KW-0238">DNA-binding</keyword>
<sequence length="331" mass="36505">MDTLPGTAEGRVGSVQLFQTQELSVSAVSVDRSASVGAGLRQVRTARGMTLRGLAQRIDVSPATLSQIENDKTGLTVDRLNRIADALGVRPADILEAGRTALVAPAVEPETLVAARPDRLGQTETRRQWREYEPLPLAPVVQAALEEILAVGYHGTSMREISKRCGLSVPGIYNYFTSKQDILMTIYQVTMDDLEQRTRGALAEGAGRDPVTVFTLLIENLALYHTHRRELGFIGASEMRSLTTENRRIIANKRNWQQAVVDEKVLAAVRAGSFRVRNPEDAARAVVSMCTALPTWWRPGGRMSPEEVANLYVEYALDLMQYRGSDLDRSP</sequence>
<dbReference type="Proteomes" id="UP000317573">
    <property type="component" value="Unassembled WGS sequence"/>
</dbReference>
<dbReference type="AlphaFoldDB" id="A0A562E3Y6"/>
<dbReference type="PANTHER" id="PTHR30055">
    <property type="entry name" value="HTH-TYPE TRANSCRIPTIONAL REGULATOR RUTR"/>
    <property type="match status" value="1"/>
</dbReference>
<dbReference type="PANTHER" id="PTHR30055:SF237">
    <property type="entry name" value="TRANSCRIPTIONAL REPRESSOR MCE3R"/>
    <property type="match status" value="1"/>
</dbReference>
<dbReference type="PROSITE" id="PS50943">
    <property type="entry name" value="HTH_CROC1"/>
    <property type="match status" value="1"/>
</dbReference>
<evidence type="ECO:0000313" key="5">
    <source>
        <dbReference type="EMBL" id="TWH16531.1"/>
    </source>
</evidence>
<dbReference type="InterPro" id="IPR050109">
    <property type="entry name" value="HTH-type_TetR-like_transc_reg"/>
</dbReference>
<dbReference type="Pfam" id="PF17932">
    <property type="entry name" value="TetR_C_24"/>
    <property type="match status" value="1"/>
</dbReference>
<dbReference type="PRINTS" id="PR00455">
    <property type="entry name" value="HTHTETR"/>
</dbReference>
<evidence type="ECO:0000256" key="2">
    <source>
        <dbReference type="PROSITE-ProRule" id="PRU00335"/>
    </source>
</evidence>
<dbReference type="SMART" id="SM00530">
    <property type="entry name" value="HTH_XRE"/>
    <property type="match status" value="2"/>
</dbReference>
<feature type="DNA-binding region" description="H-T-H motif" evidence="2">
    <location>
        <begin position="157"/>
        <end position="176"/>
    </location>
</feature>
<dbReference type="InterPro" id="IPR001387">
    <property type="entry name" value="Cro/C1-type_HTH"/>
</dbReference>
<dbReference type="InterPro" id="IPR023772">
    <property type="entry name" value="DNA-bd_HTH_TetR-type_CS"/>
</dbReference>
<name>A0A562E3Y6_RHORH</name>